<keyword evidence="3" id="KW-1185">Reference proteome</keyword>
<evidence type="ECO:0000256" key="1">
    <source>
        <dbReference type="SAM" id="Coils"/>
    </source>
</evidence>
<dbReference type="EMBL" id="FWEW01003789">
    <property type="protein sequence ID" value="SLM41114.1"/>
    <property type="molecule type" value="Genomic_DNA"/>
</dbReference>
<dbReference type="Proteomes" id="UP000192927">
    <property type="component" value="Unassembled WGS sequence"/>
</dbReference>
<organism evidence="2 3">
    <name type="scientific">Lasallia pustulata</name>
    <dbReference type="NCBI Taxonomy" id="136370"/>
    <lineage>
        <taxon>Eukaryota</taxon>
        <taxon>Fungi</taxon>
        <taxon>Dikarya</taxon>
        <taxon>Ascomycota</taxon>
        <taxon>Pezizomycotina</taxon>
        <taxon>Lecanoromycetes</taxon>
        <taxon>OSLEUM clade</taxon>
        <taxon>Umbilicariomycetidae</taxon>
        <taxon>Umbilicariales</taxon>
        <taxon>Umbilicariaceae</taxon>
        <taxon>Lasallia</taxon>
    </lineage>
</organism>
<name>A0A1W5DD64_9LECA</name>
<evidence type="ECO:0000313" key="2">
    <source>
        <dbReference type="EMBL" id="SLM41114.1"/>
    </source>
</evidence>
<accession>A0A1W5DD64</accession>
<feature type="coiled-coil region" evidence="1">
    <location>
        <begin position="83"/>
        <end position="110"/>
    </location>
</feature>
<sequence length="232" mass="26845">MSHKSPNDFLTSAEAMSPLKRKAHIARLSSETLKKLRLDPAPVIDDLTIAIYHERTQALMPEDRDKIHIHVPFEGELEQIRDLQSLKPEVENLRAELNRLQKSRLRMLIANALIDLARKIAKEYKSELLDDPSTTRLQKFAANVNDAQLQQMGIPKKFWSPLRKLEKYIITRNQQAHETSEDFAQLLLNEQFKEGHVFELWKDIFPLLYGAPVEEIAARKEENDDKMLLGSL</sequence>
<dbReference type="AlphaFoldDB" id="A0A1W5DD64"/>
<protein>
    <submittedName>
        <fullName evidence="2">Uncharacterized protein</fullName>
    </submittedName>
</protein>
<reference evidence="3" key="1">
    <citation type="submission" date="2017-03" db="EMBL/GenBank/DDBJ databases">
        <authorList>
            <person name="Sharma R."/>
            <person name="Thines M."/>
        </authorList>
    </citation>
    <scope>NUCLEOTIDE SEQUENCE [LARGE SCALE GENOMIC DNA]</scope>
</reference>
<keyword evidence="1" id="KW-0175">Coiled coil</keyword>
<evidence type="ECO:0000313" key="3">
    <source>
        <dbReference type="Proteomes" id="UP000192927"/>
    </source>
</evidence>
<proteinExistence type="predicted"/>